<dbReference type="SUPFAM" id="SSF46894">
    <property type="entry name" value="C-terminal effector domain of the bipartite response regulators"/>
    <property type="match status" value="1"/>
</dbReference>
<dbReference type="Pfam" id="PF00196">
    <property type="entry name" value="GerE"/>
    <property type="match status" value="1"/>
</dbReference>
<evidence type="ECO:0000256" key="3">
    <source>
        <dbReference type="SAM" id="MobiDB-lite"/>
    </source>
</evidence>
<protein>
    <recommendedName>
        <fullName evidence="4">HTH luxR-type domain-containing protein</fullName>
    </recommendedName>
</protein>
<dbReference type="SUPFAM" id="SSF52540">
    <property type="entry name" value="P-loop containing nucleoside triphosphate hydrolases"/>
    <property type="match status" value="1"/>
</dbReference>
<dbReference type="GO" id="GO:0004016">
    <property type="term" value="F:adenylate cyclase activity"/>
    <property type="evidence" value="ECO:0007669"/>
    <property type="project" value="TreeGrafter"/>
</dbReference>
<dbReference type="EMBL" id="BSRX01000077">
    <property type="protein sequence ID" value="GLW59343.1"/>
    <property type="molecule type" value="Genomic_DNA"/>
</dbReference>
<accession>A0A9W6PR22</accession>
<dbReference type="OrthoDB" id="3178131at2"/>
<dbReference type="GO" id="GO:0005524">
    <property type="term" value="F:ATP binding"/>
    <property type="evidence" value="ECO:0007669"/>
    <property type="project" value="UniProtKB-KW"/>
</dbReference>
<organism evidence="5 6">
    <name type="scientific">Kitasatospora phosalacinea</name>
    <dbReference type="NCBI Taxonomy" id="2065"/>
    <lineage>
        <taxon>Bacteria</taxon>
        <taxon>Bacillati</taxon>
        <taxon>Actinomycetota</taxon>
        <taxon>Actinomycetes</taxon>
        <taxon>Kitasatosporales</taxon>
        <taxon>Streptomycetaceae</taxon>
        <taxon>Kitasatospora</taxon>
    </lineage>
</organism>
<gene>
    <name evidence="5" type="ORF">Kpho01_73530</name>
</gene>
<dbReference type="InterPro" id="IPR027417">
    <property type="entry name" value="P-loop_NTPase"/>
</dbReference>
<dbReference type="PANTHER" id="PTHR16305">
    <property type="entry name" value="TESTICULAR SOLUBLE ADENYLYL CYCLASE"/>
    <property type="match status" value="1"/>
</dbReference>
<proteinExistence type="predicted"/>
<evidence type="ECO:0000256" key="1">
    <source>
        <dbReference type="ARBA" id="ARBA00022741"/>
    </source>
</evidence>
<feature type="region of interest" description="Disordered" evidence="3">
    <location>
        <begin position="251"/>
        <end position="287"/>
    </location>
</feature>
<dbReference type="PANTHER" id="PTHR16305:SF35">
    <property type="entry name" value="TRANSCRIPTIONAL ACTIVATOR DOMAIN"/>
    <property type="match status" value="1"/>
</dbReference>
<dbReference type="InterPro" id="IPR000792">
    <property type="entry name" value="Tscrpt_reg_LuxR_C"/>
</dbReference>
<evidence type="ECO:0000256" key="2">
    <source>
        <dbReference type="ARBA" id="ARBA00022840"/>
    </source>
</evidence>
<dbReference type="InterPro" id="IPR036388">
    <property type="entry name" value="WH-like_DNA-bd_sf"/>
</dbReference>
<dbReference type="Proteomes" id="UP001165143">
    <property type="component" value="Unassembled WGS sequence"/>
</dbReference>
<comment type="caution">
    <text evidence="5">The sequence shown here is derived from an EMBL/GenBank/DDBJ whole genome shotgun (WGS) entry which is preliminary data.</text>
</comment>
<evidence type="ECO:0000259" key="4">
    <source>
        <dbReference type="PROSITE" id="PS50043"/>
    </source>
</evidence>
<dbReference type="PROSITE" id="PS50043">
    <property type="entry name" value="HTH_LUXR_2"/>
    <property type="match status" value="1"/>
</dbReference>
<dbReference type="Gene3D" id="1.10.10.10">
    <property type="entry name" value="Winged helix-like DNA-binding domain superfamily/Winged helix DNA-binding domain"/>
    <property type="match status" value="1"/>
</dbReference>
<keyword evidence="1" id="KW-0547">Nucleotide-binding</keyword>
<dbReference type="PRINTS" id="PR00038">
    <property type="entry name" value="HTHLUXR"/>
</dbReference>
<feature type="domain" description="HTH luxR-type" evidence="4">
    <location>
        <begin position="971"/>
        <end position="1034"/>
    </location>
</feature>
<evidence type="ECO:0000313" key="5">
    <source>
        <dbReference type="EMBL" id="GLW59343.1"/>
    </source>
</evidence>
<dbReference type="CDD" id="cd06170">
    <property type="entry name" value="LuxR_C_like"/>
    <property type="match status" value="1"/>
</dbReference>
<feature type="region of interest" description="Disordered" evidence="3">
    <location>
        <begin position="547"/>
        <end position="567"/>
    </location>
</feature>
<dbReference type="RefSeq" id="WP_158715345.1">
    <property type="nucleotide sequence ID" value="NZ_BSRX01000077.1"/>
</dbReference>
<dbReference type="GO" id="GO:0003677">
    <property type="term" value="F:DNA binding"/>
    <property type="evidence" value="ECO:0007669"/>
    <property type="project" value="InterPro"/>
</dbReference>
<dbReference type="InterPro" id="IPR016032">
    <property type="entry name" value="Sig_transdc_resp-reg_C-effctor"/>
</dbReference>
<sequence length="1034" mass="108616">MLSINTGEYSRLLRERGLRLVPGPANGRTAWSFEPEQALEFLKDLLPGTAAGPGQVVLVSGGIASGKTQLLHEFGHTAAQSGALTLYATGAADEQYTFGVIEQLLASSRLSAEAAQQVAALQGPAGRRLEDWQGLHSAIDHASVVRGVRQILLDLAEEQHTVVLVDDLNFADRLSLQILMQLQRRIKSTRLLMVLSGPDRPTGGPRTQWVGTGLHPQHHIRLAPLAESSIRTWVHTALGGAPAPAAPVLKPVHTAAPEGPGGRVPAQGSRPEDGGGGEDGEDGGPTEAVVYAVGTGTGTGTGIGTGIGIGTGRRRVDLPARIRELSGGNPLLVEALVDDCTDLDGDDPDALPGASYAHAVSLVLNRRDPLLPMVAGTLAVLDRHGSPDAVAELAGLEPEAAAEVLDGLTGAGLLADGAFRHPAGAAAALGCLSPEVLSDLHVRAAELKYRRAAPVGEIARHLVASADAPGDWAFPVLCAAADHAMLGDELDFSHRCLKLALDLAAGHEQRREVLSRLASGTFRINPLITQSYLSALRQAAAEESAERAARAAAPGGRGTTGGSAAAPSASYGVTGAGAGSASAVPADAGRIEQAMLARMALWNGDEAGFKEALDALRGGPEALDPQTEAVLMLAHQWYFGPPRGQRGDDTDLADLDPWIGTARTLSGIWAHGGPANASAKQILRNCRLSDLTFEALLTAITALDHGGKGELAEQWCAVLSSRAVAHGAVTWQAMIDGVWSGISLRRGDVPTAVALAESSLRMQSWGVPVGYPLTTLLTAHTATGDFDKVEETLRHPVPDSVFNTVCGLRYLRARARYHLAAERPLAAITDIHDCRRMMIRRDLDLPVLVPWRSDLAEAYLKMGDTALALRLARQQLELSAESDACSRGAALLVLARAGAGDEHQEPASQAVECLTAGGDRLELARALKLLGLPAPQQAQPAAEPAVDLDDTRRRLQASALISDVTAEPEGEQADSAALSEAELRVARLAVLGWTNRQISNALFITVSTVEQHLTRIYKKLGIRGRSDLPASLTV</sequence>
<dbReference type="AlphaFoldDB" id="A0A9W6PR22"/>
<feature type="compositionally biased region" description="Acidic residues" evidence="3">
    <location>
        <begin position="275"/>
        <end position="284"/>
    </location>
</feature>
<dbReference type="InterPro" id="IPR041664">
    <property type="entry name" value="AAA_16"/>
</dbReference>
<dbReference type="Pfam" id="PF13191">
    <property type="entry name" value="AAA_16"/>
    <property type="match status" value="1"/>
</dbReference>
<evidence type="ECO:0000313" key="6">
    <source>
        <dbReference type="Proteomes" id="UP001165143"/>
    </source>
</evidence>
<name>A0A9W6PR22_9ACTN</name>
<dbReference type="SMART" id="SM00421">
    <property type="entry name" value="HTH_LUXR"/>
    <property type="match status" value="1"/>
</dbReference>
<dbReference type="PROSITE" id="PS00622">
    <property type="entry name" value="HTH_LUXR_1"/>
    <property type="match status" value="1"/>
</dbReference>
<keyword evidence="2" id="KW-0067">ATP-binding</keyword>
<reference evidence="5" key="1">
    <citation type="submission" date="2023-02" db="EMBL/GenBank/DDBJ databases">
        <title>Kitasatospora phosalacinea NBRC 14362.</title>
        <authorList>
            <person name="Ichikawa N."/>
            <person name="Sato H."/>
            <person name="Tonouchi N."/>
        </authorList>
    </citation>
    <scope>NUCLEOTIDE SEQUENCE</scope>
    <source>
        <strain evidence="5">NBRC 14362</strain>
    </source>
</reference>
<dbReference type="GO" id="GO:0005737">
    <property type="term" value="C:cytoplasm"/>
    <property type="evidence" value="ECO:0007669"/>
    <property type="project" value="TreeGrafter"/>
</dbReference>
<dbReference type="GO" id="GO:0006355">
    <property type="term" value="P:regulation of DNA-templated transcription"/>
    <property type="evidence" value="ECO:0007669"/>
    <property type="project" value="InterPro"/>
</dbReference>